<organism evidence="7 8">
    <name type="scientific">Acropora cervicornis</name>
    <name type="common">Staghorn coral</name>
    <dbReference type="NCBI Taxonomy" id="6130"/>
    <lineage>
        <taxon>Eukaryota</taxon>
        <taxon>Metazoa</taxon>
        <taxon>Cnidaria</taxon>
        <taxon>Anthozoa</taxon>
        <taxon>Hexacorallia</taxon>
        <taxon>Scleractinia</taxon>
        <taxon>Astrocoeniina</taxon>
        <taxon>Acroporidae</taxon>
        <taxon>Acropora</taxon>
    </lineage>
</organism>
<feature type="transmembrane region" description="Helical" evidence="6">
    <location>
        <begin position="26"/>
        <end position="44"/>
    </location>
</feature>
<evidence type="ECO:0000313" key="8">
    <source>
        <dbReference type="Proteomes" id="UP001249851"/>
    </source>
</evidence>
<dbReference type="PANTHER" id="PTHR11567:SF110">
    <property type="entry name" value="2-PHOSPHOXYLOSE PHOSPHATASE 1"/>
    <property type="match status" value="1"/>
</dbReference>
<evidence type="ECO:0000256" key="1">
    <source>
        <dbReference type="ARBA" id="ARBA00005375"/>
    </source>
</evidence>
<comment type="catalytic activity">
    <reaction evidence="3">
        <text>3-O-[beta-D-GlcA-(1-&gt;3)-beta-D-Gal-(1-&gt;3)-beta-D-Gal-(1-&gt;4)-beta-D-2-O-P-Xyl]-L-seryl-[protein] + H2O = 3-O-(beta-D-GlcA-(1-&gt;3)-beta-D-Gal-(1-&gt;3)-beta-D-Gal-(1-&gt;4)-beta-D-Xyl)-L-seryl-[protein] + phosphate</text>
        <dbReference type="Rhea" id="RHEA:56512"/>
        <dbReference type="Rhea" id="RHEA-COMP:12573"/>
        <dbReference type="Rhea" id="RHEA-COMP:14559"/>
        <dbReference type="ChEBI" id="CHEBI:15377"/>
        <dbReference type="ChEBI" id="CHEBI:43474"/>
        <dbReference type="ChEBI" id="CHEBI:132093"/>
        <dbReference type="ChEBI" id="CHEBI:140495"/>
    </reaction>
</comment>
<dbReference type="AlphaFoldDB" id="A0AAD9Q895"/>
<evidence type="ECO:0000313" key="7">
    <source>
        <dbReference type="EMBL" id="KAK2556404.1"/>
    </source>
</evidence>
<dbReference type="GO" id="GO:0016791">
    <property type="term" value="F:phosphatase activity"/>
    <property type="evidence" value="ECO:0007669"/>
    <property type="project" value="TreeGrafter"/>
</dbReference>
<keyword evidence="6" id="KW-1133">Transmembrane helix</keyword>
<dbReference type="EMBL" id="JARQWQ010000056">
    <property type="protein sequence ID" value="KAK2556404.1"/>
    <property type="molecule type" value="Genomic_DNA"/>
</dbReference>
<reference evidence="7" key="2">
    <citation type="journal article" date="2023" name="Science">
        <title>Genomic signatures of disease resistance in endangered staghorn corals.</title>
        <authorList>
            <person name="Vollmer S.V."/>
            <person name="Selwyn J.D."/>
            <person name="Despard B.A."/>
            <person name="Roesel C.L."/>
        </authorList>
    </citation>
    <scope>NUCLEOTIDE SEQUENCE</scope>
    <source>
        <strain evidence="7">K2</strain>
    </source>
</reference>
<accession>A0AAD9Q895</accession>
<gene>
    <name evidence="7" type="ORF">P5673_021637</name>
</gene>
<dbReference type="InterPro" id="IPR029033">
    <property type="entry name" value="His_PPase_superfam"/>
</dbReference>
<dbReference type="InterPro" id="IPR050645">
    <property type="entry name" value="Histidine_acid_phosphatase"/>
</dbReference>
<dbReference type="Gene3D" id="3.40.50.1240">
    <property type="entry name" value="Phosphoglycerate mutase-like"/>
    <property type="match status" value="1"/>
</dbReference>
<keyword evidence="6" id="KW-0812">Transmembrane</keyword>
<dbReference type="Proteomes" id="UP001249851">
    <property type="component" value="Unassembled WGS sequence"/>
</dbReference>
<keyword evidence="8" id="KW-1185">Reference proteome</keyword>
<comment type="similarity">
    <text evidence="1">Belongs to the histidine acid phosphatase family.</text>
</comment>
<dbReference type="Pfam" id="PF00328">
    <property type="entry name" value="His_Phos_2"/>
    <property type="match status" value="2"/>
</dbReference>
<evidence type="ECO:0000256" key="4">
    <source>
        <dbReference type="ARBA" id="ARBA00040357"/>
    </source>
</evidence>
<reference evidence="7" key="1">
    <citation type="journal article" date="2023" name="G3 (Bethesda)">
        <title>Whole genome assembly and annotation of the endangered Caribbean coral Acropora cervicornis.</title>
        <authorList>
            <person name="Selwyn J.D."/>
            <person name="Vollmer S.V."/>
        </authorList>
    </citation>
    <scope>NUCLEOTIDE SEQUENCE</scope>
    <source>
        <strain evidence="7">K2</strain>
    </source>
</reference>
<evidence type="ECO:0000256" key="3">
    <source>
        <dbReference type="ARBA" id="ARBA00036311"/>
    </source>
</evidence>
<dbReference type="SUPFAM" id="SSF53254">
    <property type="entry name" value="Phosphoglycerate mutase-like"/>
    <property type="match status" value="1"/>
</dbReference>
<dbReference type="InterPro" id="IPR000560">
    <property type="entry name" value="His_Pase_clade-2"/>
</dbReference>
<keyword evidence="6" id="KW-0472">Membrane</keyword>
<sequence length="489" mass="56365">MIPLTIINLKRRMNYWRYRFQRLDQLWRIIIVGLLMLFVWIWVWKSSRSENVASYIISKPVQQLITKYCNYPMHAVGLEGSLSMDEQLNQKLFHLEMIQVVIRHGDRSPAMSIPNIDTKKYDFGCTFETRNPQHRQLFEDFRQVSSSFQLRDFVKGGKLSSSLVPSGKRCETGQLSQKGFLQNFELGRHMRAAYMDLIDDEMISRSLRVRSTGKSRCIQSAAAFLFGLLTKDTIIGEGLTINVSSDIWFREDDRGILYKCPTLMDRWVKYKQRKDYVAHALKMEPFMQKYAQILRTSRSALPSVVFLTDAILTRYCHNHPLPCGPGGCVSQEMVAEGIDFASWALAENYTGIADVVTHPMLIHMARRMIEKAQQKSSPKFVLYSGHDSTLTPLMLNLGVHSREEWSPYASRVIFELWRDQRTDNTKARYLERYYFRVLVNGKVVTSKMKFCSDALLKGELCPVTELISWLSSGTGIAGMVGRYNSLCSQ</sequence>
<name>A0AAD9Q895_ACRCE</name>
<evidence type="ECO:0000256" key="2">
    <source>
        <dbReference type="ARBA" id="ARBA00022801"/>
    </source>
</evidence>
<keyword evidence="2" id="KW-0378">Hydrolase</keyword>
<evidence type="ECO:0000256" key="6">
    <source>
        <dbReference type="SAM" id="Phobius"/>
    </source>
</evidence>
<dbReference type="PROSITE" id="PS00616">
    <property type="entry name" value="HIS_ACID_PHOSPHAT_1"/>
    <property type="match status" value="1"/>
</dbReference>
<protein>
    <recommendedName>
        <fullName evidence="4">2-phosphoxylose phosphatase 1</fullName>
    </recommendedName>
    <alternativeName>
        <fullName evidence="5">Acid phosphatase-like protein 2</fullName>
    </alternativeName>
</protein>
<evidence type="ECO:0000256" key="5">
    <source>
        <dbReference type="ARBA" id="ARBA00041499"/>
    </source>
</evidence>
<dbReference type="PANTHER" id="PTHR11567">
    <property type="entry name" value="ACID PHOSPHATASE-RELATED"/>
    <property type="match status" value="1"/>
</dbReference>
<dbReference type="InterPro" id="IPR033379">
    <property type="entry name" value="Acid_Pase_AS"/>
</dbReference>
<comment type="caution">
    <text evidence="7">The sequence shown here is derived from an EMBL/GenBank/DDBJ whole genome shotgun (WGS) entry which is preliminary data.</text>
</comment>
<dbReference type="CDD" id="cd07061">
    <property type="entry name" value="HP_HAP_like"/>
    <property type="match status" value="1"/>
</dbReference>
<proteinExistence type="inferred from homology"/>